<accession>A0A6H5GQJ0</accession>
<sequence>MESLGSGSRVTSQSPMCTNPKHMGSKAQNPCEYGRNARNRFTFRMNGIGTLRGVADSSIILWSQCTLSGLGAGATTAPDQIDEAGRKNR</sequence>
<dbReference type="AlphaFoldDB" id="A0A6H5GQJ0"/>
<proteinExistence type="predicted"/>
<feature type="compositionally biased region" description="Polar residues" evidence="1">
    <location>
        <begin position="1"/>
        <end position="17"/>
    </location>
</feature>
<name>A0A6H5GQJ0_9HEMI</name>
<dbReference type="Proteomes" id="UP000479000">
    <property type="component" value="Unassembled WGS sequence"/>
</dbReference>
<protein>
    <submittedName>
        <fullName evidence="2">Uncharacterized protein</fullName>
    </submittedName>
</protein>
<evidence type="ECO:0000313" key="2">
    <source>
        <dbReference type="EMBL" id="CAB0004681.1"/>
    </source>
</evidence>
<dbReference type="EMBL" id="CADCXU010015131">
    <property type="protein sequence ID" value="CAB0004681.1"/>
    <property type="molecule type" value="Genomic_DNA"/>
</dbReference>
<evidence type="ECO:0000313" key="3">
    <source>
        <dbReference type="Proteomes" id="UP000479000"/>
    </source>
</evidence>
<reference evidence="2 3" key="1">
    <citation type="submission" date="2020-02" db="EMBL/GenBank/DDBJ databases">
        <authorList>
            <person name="Ferguson B K."/>
        </authorList>
    </citation>
    <scope>NUCLEOTIDE SEQUENCE [LARGE SCALE GENOMIC DNA]</scope>
</reference>
<feature type="region of interest" description="Disordered" evidence="1">
    <location>
        <begin position="1"/>
        <end position="32"/>
    </location>
</feature>
<gene>
    <name evidence="2" type="ORF">NTEN_LOCUS10158</name>
</gene>
<keyword evidence="3" id="KW-1185">Reference proteome</keyword>
<organism evidence="2 3">
    <name type="scientific">Nesidiocoris tenuis</name>
    <dbReference type="NCBI Taxonomy" id="355587"/>
    <lineage>
        <taxon>Eukaryota</taxon>
        <taxon>Metazoa</taxon>
        <taxon>Ecdysozoa</taxon>
        <taxon>Arthropoda</taxon>
        <taxon>Hexapoda</taxon>
        <taxon>Insecta</taxon>
        <taxon>Pterygota</taxon>
        <taxon>Neoptera</taxon>
        <taxon>Paraneoptera</taxon>
        <taxon>Hemiptera</taxon>
        <taxon>Heteroptera</taxon>
        <taxon>Panheteroptera</taxon>
        <taxon>Cimicomorpha</taxon>
        <taxon>Miridae</taxon>
        <taxon>Dicyphina</taxon>
        <taxon>Nesidiocoris</taxon>
    </lineage>
</organism>
<evidence type="ECO:0000256" key="1">
    <source>
        <dbReference type="SAM" id="MobiDB-lite"/>
    </source>
</evidence>
<feature type="non-terminal residue" evidence="2">
    <location>
        <position position="89"/>
    </location>
</feature>